<dbReference type="AlphaFoldDB" id="A0A1G2UTD0"/>
<dbReference type="NCBIfam" id="TIGR03284">
    <property type="entry name" value="thym_sym"/>
    <property type="match status" value="1"/>
</dbReference>
<protein>
    <recommendedName>
        <fullName evidence="1 4">Thymidylate synthase</fullName>
        <ecNumber evidence="1 4">2.1.1.45</ecNumber>
    </recommendedName>
</protein>
<reference evidence="6 7" key="1">
    <citation type="journal article" date="2016" name="Nat. Commun.">
        <title>Thousands of microbial genomes shed light on interconnected biogeochemical processes in an aquifer system.</title>
        <authorList>
            <person name="Anantharaman K."/>
            <person name="Brown C.T."/>
            <person name="Hug L.A."/>
            <person name="Sharon I."/>
            <person name="Castelle C.J."/>
            <person name="Probst A.J."/>
            <person name="Thomas B.C."/>
            <person name="Singh A."/>
            <person name="Wilkins M.J."/>
            <person name="Karaoz U."/>
            <person name="Brodie E.L."/>
            <person name="Williams K.H."/>
            <person name="Hubbard S.S."/>
            <person name="Banfield J.F."/>
        </authorList>
    </citation>
    <scope>NUCLEOTIDE SEQUENCE [LARGE SCALE GENOMIC DNA]</scope>
</reference>
<comment type="caution">
    <text evidence="6">The sequence shown here is derived from an EMBL/GenBank/DDBJ whole genome shotgun (WGS) entry which is preliminary data.</text>
</comment>
<evidence type="ECO:0000256" key="2">
    <source>
        <dbReference type="ARBA" id="ARBA00022603"/>
    </source>
</evidence>
<dbReference type="InterPro" id="IPR000398">
    <property type="entry name" value="Thymidylate_synthase"/>
</dbReference>
<dbReference type="InterPro" id="IPR036926">
    <property type="entry name" value="Thymidate_synth/dCMP_Mease_sf"/>
</dbReference>
<feature type="domain" description="Thymidylate synthase/dCMP hydroxymethylase" evidence="5">
    <location>
        <begin position="14"/>
        <end position="301"/>
    </location>
</feature>
<evidence type="ECO:0000259" key="5">
    <source>
        <dbReference type="Pfam" id="PF00303"/>
    </source>
</evidence>
<dbReference type="Pfam" id="PF00303">
    <property type="entry name" value="Thymidylat_synt"/>
    <property type="match status" value="1"/>
</dbReference>
<dbReference type="PANTHER" id="PTHR11548:SF1">
    <property type="entry name" value="THYMIDYLATE SYNTHASE 1"/>
    <property type="match status" value="1"/>
</dbReference>
<dbReference type="GO" id="GO:0032259">
    <property type="term" value="P:methylation"/>
    <property type="evidence" value="ECO:0007669"/>
    <property type="project" value="UniProtKB-KW"/>
</dbReference>
<name>A0A1G2UTD0_9BACT</name>
<keyword evidence="3" id="KW-0808">Transferase</keyword>
<proteinExistence type="predicted"/>
<dbReference type="CDD" id="cd00351">
    <property type="entry name" value="TS_Pyrimidine_HMase"/>
    <property type="match status" value="1"/>
</dbReference>
<dbReference type="InterPro" id="IPR045097">
    <property type="entry name" value="Thymidate_synth/dCMP_Mease"/>
</dbReference>
<dbReference type="Gene3D" id="3.30.572.10">
    <property type="entry name" value="Thymidylate synthase/dCMP hydroxymethylase domain"/>
    <property type="match status" value="1"/>
</dbReference>
<keyword evidence="2" id="KW-0489">Methyltransferase</keyword>
<dbReference type="EC" id="2.1.1.45" evidence="1 4"/>
<evidence type="ECO:0000256" key="4">
    <source>
        <dbReference type="NCBIfam" id="TIGR03284"/>
    </source>
</evidence>
<evidence type="ECO:0000313" key="7">
    <source>
        <dbReference type="Proteomes" id="UP000177276"/>
    </source>
</evidence>
<evidence type="ECO:0000313" key="6">
    <source>
        <dbReference type="EMBL" id="OHB12651.1"/>
    </source>
</evidence>
<dbReference type="SUPFAM" id="SSF55831">
    <property type="entry name" value="Thymidylate synthase/dCMP hydroxymethylase"/>
    <property type="match status" value="1"/>
</dbReference>
<evidence type="ECO:0000256" key="3">
    <source>
        <dbReference type="ARBA" id="ARBA00022679"/>
    </source>
</evidence>
<gene>
    <name evidence="6" type="ORF">A3G46_02225</name>
</gene>
<evidence type="ECO:0000256" key="1">
    <source>
        <dbReference type="ARBA" id="ARBA00011947"/>
    </source>
</evidence>
<dbReference type="GO" id="GO:0004799">
    <property type="term" value="F:thymidylate synthase activity"/>
    <property type="evidence" value="ECO:0007669"/>
    <property type="project" value="UniProtKB-UniRule"/>
</dbReference>
<organism evidence="6 7">
    <name type="scientific">Candidatus Zambryskibacteria bacterium RIFCSPLOWO2_12_FULL_39_16</name>
    <dbReference type="NCBI Taxonomy" id="1802775"/>
    <lineage>
        <taxon>Bacteria</taxon>
        <taxon>Candidatus Zambryskiibacteriota</taxon>
    </lineage>
</organism>
<dbReference type="GO" id="GO:0006231">
    <property type="term" value="P:dTMP biosynthetic process"/>
    <property type="evidence" value="ECO:0007669"/>
    <property type="project" value="InterPro"/>
</dbReference>
<dbReference type="GO" id="GO:0005829">
    <property type="term" value="C:cytosol"/>
    <property type="evidence" value="ECO:0007669"/>
    <property type="project" value="TreeGrafter"/>
</dbReference>
<dbReference type="EMBL" id="MHWS01000006">
    <property type="protein sequence ID" value="OHB12651.1"/>
    <property type="molecule type" value="Genomic_DNA"/>
</dbReference>
<dbReference type="PRINTS" id="PR00108">
    <property type="entry name" value="THYMDSNTHASE"/>
</dbReference>
<dbReference type="Proteomes" id="UP000177276">
    <property type="component" value="Unassembled WGS sequence"/>
</dbReference>
<dbReference type="InterPro" id="IPR023451">
    <property type="entry name" value="Thymidate_synth/dCMP_Mease_dom"/>
</dbReference>
<dbReference type="PANTHER" id="PTHR11548">
    <property type="entry name" value="THYMIDYLATE SYNTHASE 1"/>
    <property type="match status" value="1"/>
</dbReference>
<accession>A0A1G2UTD0</accession>
<sequence length="306" mass="34893">MPYKPYLERSPDVQYKHILREILENGTRVKSQQGVDAIRLIAPNPMRFRLENGFPIITDRNMNPKISERLPVTIWQQAIGEIFAFVNGVRTLNQLEEFGCYWWKDWATVEKCRKRGLEPGDLGPGSYGPGFSSRPTANGTPFGQFAEVLAEAKENPHLRTLFIDPWIPEYIGRRKGRTQKVVVAPCHGWVHIDITPDRRLTLHMFQRSADVPVGVPSNMAQYAALTLAIAHVLGVEPYEYVHSFSNAHIFVNQLEAVEKMLERKPIPLPTVTLKNPPDDIFSFRRESFELSDYNPHPGIKEIPVAI</sequence>